<dbReference type="KEGG" id="gtt:GUITHDRAFT_135286"/>
<dbReference type="PANTHER" id="PTHR22895:SF0">
    <property type="entry name" value="ARMADILLO REPEAT-CONTAINING PROTEIN 6"/>
    <property type="match status" value="1"/>
</dbReference>
<dbReference type="AlphaFoldDB" id="L1JR52"/>
<proteinExistence type="predicted"/>
<dbReference type="PANTHER" id="PTHR22895">
    <property type="entry name" value="ARMADILLO REPEAT-CONTAINING PROTEIN 6"/>
    <property type="match status" value="1"/>
</dbReference>
<organism evidence="3">
    <name type="scientific">Guillardia theta (strain CCMP2712)</name>
    <name type="common">Cryptophyte</name>
    <dbReference type="NCBI Taxonomy" id="905079"/>
    <lineage>
        <taxon>Eukaryota</taxon>
        <taxon>Cryptophyceae</taxon>
        <taxon>Pyrenomonadales</taxon>
        <taxon>Geminigeraceae</taxon>
        <taxon>Guillardia</taxon>
    </lineage>
</organism>
<dbReference type="SUPFAM" id="SSF48371">
    <property type="entry name" value="ARM repeat"/>
    <property type="match status" value="1"/>
</dbReference>
<reference evidence="3 5" key="1">
    <citation type="journal article" date="2012" name="Nature">
        <title>Algal genomes reveal evolutionary mosaicism and the fate of nucleomorphs.</title>
        <authorList>
            <consortium name="DOE Joint Genome Institute"/>
            <person name="Curtis B.A."/>
            <person name="Tanifuji G."/>
            <person name="Burki F."/>
            <person name="Gruber A."/>
            <person name="Irimia M."/>
            <person name="Maruyama S."/>
            <person name="Arias M.C."/>
            <person name="Ball S.G."/>
            <person name="Gile G.H."/>
            <person name="Hirakawa Y."/>
            <person name="Hopkins J.F."/>
            <person name="Kuo A."/>
            <person name="Rensing S.A."/>
            <person name="Schmutz J."/>
            <person name="Symeonidi A."/>
            <person name="Elias M."/>
            <person name="Eveleigh R.J."/>
            <person name="Herman E.K."/>
            <person name="Klute M.J."/>
            <person name="Nakayama T."/>
            <person name="Obornik M."/>
            <person name="Reyes-Prieto A."/>
            <person name="Armbrust E.V."/>
            <person name="Aves S.J."/>
            <person name="Beiko R.G."/>
            <person name="Coutinho P."/>
            <person name="Dacks J.B."/>
            <person name="Durnford D.G."/>
            <person name="Fast N.M."/>
            <person name="Green B.R."/>
            <person name="Grisdale C.J."/>
            <person name="Hempel F."/>
            <person name="Henrissat B."/>
            <person name="Hoppner M.P."/>
            <person name="Ishida K."/>
            <person name="Kim E."/>
            <person name="Koreny L."/>
            <person name="Kroth P.G."/>
            <person name="Liu Y."/>
            <person name="Malik S.B."/>
            <person name="Maier U.G."/>
            <person name="McRose D."/>
            <person name="Mock T."/>
            <person name="Neilson J.A."/>
            <person name="Onodera N.T."/>
            <person name="Poole A.M."/>
            <person name="Pritham E.J."/>
            <person name="Richards T.A."/>
            <person name="Rocap G."/>
            <person name="Roy S.W."/>
            <person name="Sarai C."/>
            <person name="Schaack S."/>
            <person name="Shirato S."/>
            <person name="Slamovits C.H."/>
            <person name="Spencer D.F."/>
            <person name="Suzuki S."/>
            <person name="Worden A.Z."/>
            <person name="Zauner S."/>
            <person name="Barry K."/>
            <person name="Bell C."/>
            <person name="Bharti A.K."/>
            <person name="Crow J.A."/>
            <person name="Grimwood J."/>
            <person name="Kramer R."/>
            <person name="Lindquist E."/>
            <person name="Lucas S."/>
            <person name="Salamov A."/>
            <person name="McFadden G.I."/>
            <person name="Lane C.E."/>
            <person name="Keeling P.J."/>
            <person name="Gray M.W."/>
            <person name="Grigoriev I.V."/>
            <person name="Archibald J.M."/>
        </authorList>
    </citation>
    <scope>NUCLEOTIDE SEQUENCE</scope>
    <source>
        <strain evidence="3 5">CCMP2712</strain>
    </source>
</reference>
<evidence type="ECO:0000313" key="3">
    <source>
        <dbReference type="EMBL" id="EKX50670.1"/>
    </source>
</evidence>
<dbReference type="PaxDb" id="55529-EKX50670"/>
<accession>L1JR52</accession>
<dbReference type="EMBL" id="JH992978">
    <property type="protein sequence ID" value="EKX50670.1"/>
    <property type="molecule type" value="Genomic_DNA"/>
</dbReference>
<evidence type="ECO:0000256" key="1">
    <source>
        <dbReference type="ARBA" id="ARBA00022737"/>
    </source>
</evidence>
<keyword evidence="1" id="KW-0677">Repeat</keyword>
<feature type="compositionally biased region" description="Basic residues" evidence="2">
    <location>
        <begin position="29"/>
        <end position="41"/>
    </location>
</feature>
<evidence type="ECO:0000313" key="4">
    <source>
        <dbReference type="EnsemblProtists" id="EKX50670"/>
    </source>
</evidence>
<reference evidence="4" key="3">
    <citation type="submission" date="2015-06" db="UniProtKB">
        <authorList>
            <consortium name="EnsemblProtists"/>
        </authorList>
    </citation>
    <scope>IDENTIFICATION</scope>
</reference>
<sequence>MEDSTAESSTCMSPVASKTQLDWSECPTKKKSAKKQKCGRKSKKSDELIQYKLSLIEASNNPGQHGFTLMMIAEEIEEGYAVNCSPSQIKAVISCIKHVMKDTCALACGAMILQVAIEEDVANLDIVREEGAIDLMVECMKFHAGDADVQSSCCIALASYIELAIGDYLAPVPYQPKSAARARQAGGAEAVVTAMKRFPKKRELQECACAALRSIGGDQEAGVERVRNAGGIEVAIAALRNHGKNLKVAEQAFSLLFSLWGEGEMQTCRMFGEAGAIEAIMDTMLMHKMRGELQLKGSILLTVASSTLQNCARLQKHGGVEFVMLTMRNHHDMWALQEVSCKTFANLALLGMPTQDAIRTVGGIDAIESAMKTYGKVARVQEEGCRALHCLANSNPVNTDRILELDGIPKIIGTMKVHRKNVTVQMHGIKALNVLIGVNKASQLLASEADSIKERVRPEGIKAVITAMRLHKEEADFQRKGSVALESMARGNEENRKKIDGLLADA</sequence>
<dbReference type="Gene3D" id="1.25.10.10">
    <property type="entry name" value="Leucine-rich Repeat Variant"/>
    <property type="match status" value="2"/>
</dbReference>
<evidence type="ECO:0008006" key="6">
    <source>
        <dbReference type="Google" id="ProtNLM"/>
    </source>
</evidence>
<dbReference type="Proteomes" id="UP000011087">
    <property type="component" value="Unassembled WGS sequence"/>
</dbReference>
<gene>
    <name evidence="3" type="ORF">GUITHDRAFT_135286</name>
</gene>
<dbReference type="InterPro" id="IPR011989">
    <property type="entry name" value="ARM-like"/>
</dbReference>
<feature type="region of interest" description="Disordered" evidence="2">
    <location>
        <begin position="1"/>
        <end position="41"/>
    </location>
</feature>
<dbReference type="RefSeq" id="XP_005837650.1">
    <property type="nucleotide sequence ID" value="XM_005837593.1"/>
</dbReference>
<dbReference type="GeneID" id="17307146"/>
<dbReference type="SMART" id="SM00185">
    <property type="entry name" value="ARM"/>
    <property type="match status" value="6"/>
</dbReference>
<reference evidence="5" key="2">
    <citation type="submission" date="2012-11" db="EMBL/GenBank/DDBJ databases">
        <authorList>
            <person name="Kuo A."/>
            <person name="Curtis B.A."/>
            <person name="Tanifuji G."/>
            <person name="Burki F."/>
            <person name="Gruber A."/>
            <person name="Irimia M."/>
            <person name="Maruyama S."/>
            <person name="Arias M.C."/>
            <person name="Ball S.G."/>
            <person name="Gile G.H."/>
            <person name="Hirakawa Y."/>
            <person name="Hopkins J.F."/>
            <person name="Rensing S.A."/>
            <person name="Schmutz J."/>
            <person name="Symeonidi A."/>
            <person name="Elias M."/>
            <person name="Eveleigh R.J."/>
            <person name="Herman E.K."/>
            <person name="Klute M.J."/>
            <person name="Nakayama T."/>
            <person name="Obornik M."/>
            <person name="Reyes-Prieto A."/>
            <person name="Armbrust E.V."/>
            <person name="Aves S.J."/>
            <person name="Beiko R.G."/>
            <person name="Coutinho P."/>
            <person name="Dacks J.B."/>
            <person name="Durnford D.G."/>
            <person name="Fast N.M."/>
            <person name="Green B.R."/>
            <person name="Grisdale C."/>
            <person name="Hempe F."/>
            <person name="Henrissat B."/>
            <person name="Hoppner M.P."/>
            <person name="Ishida K.-I."/>
            <person name="Kim E."/>
            <person name="Koreny L."/>
            <person name="Kroth P.G."/>
            <person name="Liu Y."/>
            <person name="Malik S.-B."/>
            <person name="Maier U.G."/>
            <person name="McRose D."/>
            <person name="Mock T."/>
            <person name="Neilson J.A."/>
            <person name="Onodera N.T."/>
            <person name="Poole A.M."/>
            <person name="Pritham E.J."/>
            <person name="Richards T.A."/>
            <person name="Rocap G."/>
            <person name="Roy S.W."/>
            <person name="Sarai C."/>
            <person name="Schaack S."/>
            <person name="Shirato S."/>
            <person name="Slamovits C.H."/>
            <person name="Spencer D.F."/>
            <person name="Suzuki S."/>
            <person name="Worden A.Z."/>
            <person name="Zauner S."/>
            <person name="Barry K."/>
            <person name="Bell C."/>
            <person name="Bharti A.K."/>
            <person name="Crow J.A."/>
            <person name="Grimwood J."/>
            <person name="Kramer R."/>
            <person name="Lindquist E."/>
            <person name="Lucas S."/>
            <person name="Salamov A."/>
            <person name="McFadden G.I."/>
            <person name="Lane C.E."/>
            <person name="Keeling P.J."/>
            <person name="Gray M.W."/>
            <person name="Grigoriev I.V."/>
            <person name="Archibald J.M."/>
        </authorList>
    </citation>
    <scope>NUCLEOTIDE SEQUENCE</scope>
    <source>
        <strain evidence="5">CCMP2712</strain>
    </source>
</reference>
<dbReference type="OrthoDB" id="412606at2759"/>
<protein>
    <recommendedName>
        <fullName evidence="6">Armadillo repeat-containing domain-containing protein</fullName>
    </recommendedName>
</protein>
<feature type="compositionally biased region" description="Polar residues" evidence="2">
    <location>
        <begin position="1"/>
        <end position="22"/>
    </location>
</feature>
<keyword evidence="5" id="KW-1185">Reference proteome</keyword>
<name>L1JR52_GUITC</name>
<dbReference type="InterPro" id="IPR016024">
    <property type="entry name" value="ARM-type_fold"/>
</dbReference>
<dbReference type="EnsemblProtists" id="EKX50670">
    <property type="protein sequence ID" value="EKX50670"/>
    <property type="gene ID" value="GUITHDRAFT_135286"/>
</dbReference>
<dbReference type="InterPro" id="IPR000225">
    <property type="entry name" value="Armadillo"/>
</dbReference>
<evidence type="ECO:0000256" key="2">
    <source>
        <dbReference type="SAM" id="MobiDB-lite"/>
    </source>
</evidence>
<evidence type="ECO:0000313" key="5">
    <source>
        <dbReference type="Proteomes" id="UP000011087"/>
    </source>
</evidence>
<dbReference type="HOGENOM" id="CLU_539116_0_0_1"/>